<keyword evidence="5" id="KW-1185">Reference proteome</keyword>
<proteinExistence type="predicted"/>
<feature type="compositionally biased region" description="Basic residues" evidence="1">
    <location>
        <begin position="159"/>
        <end position="168"/>
    </location>
</feature>
<feature type="region of interest" description="Disordered" evidence="1">
    <location>
        <begin position="116"/>
        <end position="170"/>
    </location>
</feature>
<reference evidence="4" key="4">
    <citation type="submission" date="2025-05" db="UniProtKB">
        <authorList>
            <consortium name="EnsemblFungi"/>
        </authorList>
    </citation>
    <scope>IDENTIFICATION</scope>
    <source>
        <strain evidence="4">isolate 1-1 / race 1 (BBBD)</strain>
    </source>
</reference>
<evidence type="ECO:0000259" key="2">
    <source>
        <dbReference type="Pfam" id="PF14303"/>
    </source>
</evidence>
<dbReference type="EMBL" id="ADAS02000046">
    <property type="protein sequence ID" value="OAV93881.1"/>
    <property type="molecule type" value="Genomic_DNA"/>
</dbReference>
<reference evidence="4 5" key="3">
    <citation type="journal article" date="2017" name="G3 (Bethesda)">
        <title>Comparative analysis highlights variable genome content of wheat rusts and divergence of the mating loci.</title>
        <authorList>
            <person name="Cuomo C.A."/>
            <person name="Bakkeren G."/>
            <person name="Khalil H.B."/>
            <person name="Panwar V."/>
            <person name="Joly D."/>
            <person name="Linning R."/>
            <person name="Sakthikumar S."/>
            <person name="Song X."/>
            <person name="Adiconis X."/>
            <person name="Fan L."/>
            <person name="Goldberg J.M."/>
            <person name="Levin J.Z."/>
            <person name="Young S."/>
            <person name="Zeng Q."/>
            <person name="Anikster Y."/>
            <person name="Bruce M."/>
            <person name="Wang M."/>
            <person name="Yin C."/>
            <person name="McCallum B."/>
            <person name="Szabo L.J."/>
            <person name="Hulbert S."/>
            <person name="Chen X."/>
            <person name="Fellers J.P."/>
        </authorList>
    </citation>
    <scope>NUCLEOTIDE SEQUENCE</scope>
    <source>
        <strain evidence="4">isolate 1-1 / race 1 (BBBD)</strain>
        <strain evidence="5">Isolate 1-1 / race 1 (BBBD)</strain>
    </source>
</reference>
<protein>
    <submittedName>
        <fullName evidence="4">NAM-associated domain-containing protein</fullName>
    </submittedName>
</protein>
<accession>A0A180GMS0</accession>
<evidence type="ECO:0000313" key="4">
    <source>
        <dbReference type="EnsemblFungi" id="PTTG_05020-t43_1-p1"/>
    </source>
</evidence>
<dbReference type="OrthoDB" id="2497879at2759"/>
<dbReference type="AlphaFoldDB" id="A0A180GMS0"/>
<evidence type="ECO:0000313" key="3">
    <source>
        <dbReference type="EMBL" id="OAV93881.1"/>
    </source>
</evidence>
<dbReference type="PANTHER" id="PTHR45125:SF3">
    <property type="entry name" value="NO-APICAL-MERISTEM-ASSOCIATED CARBOXY-TERMINAL DOMAIN PROTEIN"/>
    <property type="match status" value="1"/>
</dbReference>
<reference evidence="3" key="1">
    <citation type="submission" date="2009-11" db="EMBL/GenBank/DDBJ databases">
        <authorList>
            <consortium name="The Broad Institute Genome Sequencing Platform"/>
            <person name="Ward D."/>
            <person name="Feldgarden M."/>
            <person name="Earl A."/>
            <person name="Young S.K."/>
            <person name="Zeng Q."/>
            <person name="Koehrsen M."/>
            <person name="Alvarado L."/>
            <person name="Berlin A."/>
            <person name="Bochicchio J."/>
            <person name="Borenstein D."/>
            <person name="Chapman S.B."/>
            <person name="Chen Z."/>
            <person name="Engels R."/>
            <person name="Freedman E."/>
            <person name="Gellesch M."/>
            <person name="Goldberg J."/>
            <person name="Griggs A."/>
            <person name="Gujja S."/>
            <person name="Heilman E."/>
            <person name="Heiman D."/>
            <person name="Hepburn T."/>
            <person name="Howarth C."/>
            <person name="Jen D."/>
            <person name="Larson L."/>
            <person name="Lewis B."/>
            <person name="Mehta T."/>
            <person name="Park D."/>
            <person name="Pearson M."/>
            <person name="Roberts A."/>
            <person name="Saif S."/>
            <person name="Shea T."/>
            <person name="Shenoy N."/>
            <person name="Sisk P."/>
            <person name="Stolte C."/>
            <person name="Sykes S."/>
            <person name="Thomson T."/>
            <person name="Walk T."/>
            <person name="White J."/>
            <person name="Yandava C."/>
            <person name="Izard J."/>
            <person name="Baranova O.V."/>
            <person name="Blanton J.M."/>
            <person name="Tanner A.C."/>
            <person name="Dewhirst F.E."/>
            <person name="Haas B."/>
            <person name="Nusbaum C."/>
            <person name="Birren B."/>
        </authorList>
    </citation>
    <scope>NUCLEOTIDE SEQUENCE [LARGE SCALE GENOMIC DNA]</scope>
    <source>
        <strain evidence="3">1-1 BBBD Race 1</strain>
    </source>
</reference>
<dbReference type="InterPro" id="IPR029466">
    <property type="entry name" value="NAM-associated_C"/>
</dbReference>
<dbReference type="STRING" id="630390.A0A180GMS0"/>
<name>A0A180GMS0_PUCT1</name>
<dbReference type="EnsemblFungi" id="PTTG_05020-t43_1">
    <property type="protein sequence ID" value="PTTG_05020-t43_1-p1"/>
    <property type="gene ID" value="PTTG_05020"/>
</dbReference>
<feature type="compositionally biased region" description="Acidic residues" evidence="1">
    <location>
        <begin position="142"/>
        <end position="151"/>
    </location>
</feature>
<dbReference type="PANTHER" id="PTHR45125">
    <property type="entry name" value="F21J9.4-RELATED"/>
    <property type="match status" value="1"/>
</dbReference>
<dbReference type="Pfam" id="PF14303">
    <property type="entry name" value="NAM-associated"/>
    <property type="match status" value="1"/>
</dbReference>
<evidence type="ECO:0000256" key="1">
    <source>
        <dbReference type="SAM" id="MobiDB-lite"/>
    </source>
</evidence>
<feature type="domain" description="No apical meristem-associated C-terminal" evidence="2">
    <location>
        <begin position="93"/>
        <end position="224"/>
    </location>
</feature>
<organism evidence="3">
    <name type="scientific">Puccinia triticina (isolate 1-1 / race 1 (BBBD))</name>
    <name type="common">Brown leaf rust fungus</name>
    <dbReference type="NCBI Taxonomy" id="630390"/>
    <lineage>
        <taxon>Eukaryota</taxon>
        <taxon>Fungi</taxon>
        <taxon>Dikarya</taxon>
        <taxon>Basidiomycota</taxon>
        <taxon>Pucciniomycotina</taxon>
        <taxon>Pucciniomycetes</taxon>
        <taxon>Pucciniales</taxon>
        <taxon>Pucciniaceae</taxon>
        <taxon>Puccinia</taxon>
    </lineage>
</organism>
<dbReference type="Proteomes" id="UP000005240">
    <property type="component" value="Unassembled WGS sequence"/>
</dbReference>
<gene>
    <name evidence="3" type="ORF">PTTG_05020</name>
</gene>
<sequence length="235" mass="26265">MTCGLAGKFECNCRSPRVLPDIRWIVPGISKFDTQARASDITRGPALGIILHRVNKYCGFFLQAECQLGSGKTCDEIAVDAKEMFKFEMGFAFNLDHCWLILHHSPKWQDTMDELTVQSKKEKRPPSSLPASKATSVKGGDANDEDNDNEFESLGSSRPKGRKAAKRRKFEEGEALEAQKELIKISREKAAAMQTVAYNVIMSKNMSHMDPISRAFYTTKKEEIAKRNGLLPSSS</sequence>
<reference evidence="3" key="2">
    <citation type="submission" date="2016-05" db="EMBL/GenBank/DDBJ databases">
        <title>Comparative analysis highlights variable genome content of wheat rusts and divergence of the mating loci.</title>
        <authorList>
            <person name="Cuomo C.A."/>
            <person name="Bakkeren G."/>
            <person name="Szabo L."/>
            <person name="Khalil H."/>
            <person name="Joly D."/>
            <person name="Goldberg J."/>
            <person name="Young S."/>
            <person name="Zeng Q."/>
            <person name="Fellers J."/>
        </authorList>
    </citation>
    <scope>NUCLEOTIDE SEQUENCE [LARGE SCALE GENOMIC DNA]</scope>
    <source>
        <strain evidence="3">1-1 BBBD Race 1</strain>
    </source>
</reference>
<dbReference type="VEuPathDB" id="FungiDB:PTTG_05020"/>
<evidence type="ECO:0000313" key="5">
    <source>
        <dbReference type="Proteomes" id="UP000005240"/>
    </source>
</evidence>